<keyword evidence="6" id="KW-1133">Transmembrane helix</keyword>
<reference evidence="8 9" key="1">
    <citation type="journal article" date="2023" name="Arcadia Sci">
        <title>De novo assembly of a long-read Amblyomma americanum tick genome.</title>
        <authorList>
            <person name="Chou S."/>
            <person name="Poskanzer K.E."/>
            <person name="Rollins M."/>
            <person name="Thuy-Boun P.S."/>
        </authorList>
    </citation>
    <scope>NUCLEOTIDE SEQUENCE [LARGE SCALE GENOMIC DNA]</scope>
    <source>
        <strain evidence="8">F_SG_1</strain>
        <tissue evidence="8">Salivary glands</tissue>
    </source>
</reference>
<feature type="transmembrane region" description="Helical" evidence="6">
    <location>
        <begin position="117"/>
        <end position="139"/>
    </location>
</feature>
<keyword evidence="3" id="KW-0862">Zinc</keyword>
<keyword evidence="9" id="KW-1185">Reference proteome</keyword>
<keyword evidence="6" id="KW-0812">Transmembrane</keyword>
<organism evidence="8 9">
    <name type="scientific">Amblyomma americanum</name>
    <name type="common">Lone star tick</name>
    <dbReference type="NCBI Taxonomy" id="6943"/>
    <lineage>
        <taxon>Eukaryota</taxon>
        <taxon>Metazoa</taxon>
        <taxon>Ecdysozoa</taxon>
        <taxon>Arthropoda</taxon>
        <taxon>Chelicerata</taxon>
        <taxon>Arachnida</taxon>
        <taxon>Acari</taxon>
        <taxon>Parasitiformes</taxon>
        <taxon>Ixodida</taxon>
        <taxon>Ixodoidea</taxon>
        <taxon>Ixodidae</taxon>
        <taxon>Amblyomminae</taxon>
        <taxon>Amblyomma</taxon>
    </lineage>
</organism>
<proteinExistence type="predicted"/>
<keyword evidence="2 5" id="KW-0863">Zinc-finger</keyword>
<evidence type="ECO:0000256" key="5">
    <source>
        <dbReference type="PROSITE-ProRule" id="PRU00309"/>
    </source>
</evidence>
<dbReference type="InterPro" id="IPR006612">
    <property type="entry name" value="THAP_Znf"/>
</dbReference>
<dbReference type="Pfam" id="PF05485">
    <property type="entry name" value="THAP"/>
    <property type="match status" value="1"/>
</dbReference>
<dbReference type="EMBL" id="JARKHS020029907">
    <property type="protein sequence ID" value="KAK8762636.1"/>
    <property type="molecule type" value="Genomic_DNA"/>
</dbReference>
<dbReference type="GO" id="GO:0043565">
    <property type="term" value="F:sequence-specific DNA binding"/>
    <property type="evidence" value="ECO:0007669"/>
    <property type="project" value="InterPro"/>
</dbReference>
<dbReference type="AlphaFoldDB" id="A0AAQ4DJJ6"/>
<evidence type="ECO:0000256" key="1">
    <source>
        <dbReference type="ARBA" id="ARBA00022723"/>
    </source>
</evidence>
<evidence type="ECO:0000256" key="3">
    <source>
        <dbReference type="ARBA" id="ARBA00022833"/>
    </source>
</evidence>
<dbReference type="PANTHER" id="PTHR46600">
    <property type="entry name" value="THAP DOMAIN-CONTAINING"/>
    <property type="match status" value="1"/>
</dbReference>
<accession>A0AAQ4DJJ6</accession>
<evidence type="ECO:0000313" key="9">
    <source>
        <dbReference type="Proteomes" id="UP001321473"/>
    </source>
</evidence>
<keyword evidence="4 5" id="KW-0238">DNA-binding</keyword>
<dbReference type="PROSITE" id="PS50950">
    <property type="entry name" value="ZF_THAP"/>
    <property type="match status" value="1"/>
</dbReference>
<keyword evidence="6" id="KW-0472">Membrane</keyword>
<dbReference type="Proteomes" id="UP001321473">
    <property type="component" value="Unassembled WGS sequence"/>
</dbReference>
<evidence type="ECO:0000259" key="7">
    <source>
        <dbReference type="PROSITE" id="PS50950"/>
    </source>
</evidence>
<dbReference type="PANTHER" id="PTHR46600:SF11">
    <property type="entry name" value="THAP DOMAIN-CONTAINING PROTEIN 10"/>
    <property type="match status" value="1"/>
</dbReference>
<gene>
    <name evidence="8" type="ORF">V5799_026098</name>
</gene>
<dbReference type="SUPFAM" id="SSF57716">
    <property type="entry name" value="Glucocorticoid receptor-like (DNA-binding domain)"/>
    <property type="match status" value="1"/>
</dbReference>
<keyword evidence="1" id="KW-0479">Metal-binding</keyword>
<name>A0AAQ4DJJ6_AMBAM</name>
<evidence type="ECO:0000313" key="8">
    <source>
        <dbReference type="EMBL" id="KAK8762636.1"/>
    </source>
</evidence>
<sequence length="307" mass="34856">MHGHCCVPRCRGNYDGGERVRVFTFPSDQARRAQLIRAIHRADLTPGKRSVVCECHFKLSDIVNRTSYTDTKTGKVIEVALKLLKRRDWFISFDTLGNMRHNVPKGHAIGSDNRLRWLTAASLATFLALCIAITVYFLYADDAPIRVTPNVLLCGTDGRGPANLAEALDAYCTHVIYTGPLAIRRTPGSGRLYVQAQALKLTNDNSLESSLPAFLILETQVVKMAGLQARRFPNAYQPFDGSHKKDVYMRYRLWKVHPWRRHLQLDNVCFTISMAVIKARKTAAKNSVFEYSYTNLKEVRVLFIFLY</sequence>
<evidence type="ECO:0000256" key="2">
    <source>
        <dbReference type="ARBA" id="ARBA00022771"/>
    </source>
</evidence>
<dbReference type="GO" id="GO:0008270">
    <property type="term" value="F:zinc ion binding"/>
    <property type="evidence" value="ECO:0007669"/>
    <property type="project" value="UniProtKB-KW"/>
</dbReference>
<comment type="caution">
    <text evidence="8">The sequence shown here is derived from an EMBL/GenBank/DDBJ whole genome shotgun (WGS) entry which is preliminary data.</text>
</comment>
<evidence type="ECO:0000256" key="6">
    <source>
        <dbReference type="SAM" id="Phobius"/>
    </source>
</evidence>
<protein>
    <recommendedName>
        <fullName evidence="7">THAP-type domain-containing protein</fullName>
    </recommendedName>
</protein>
<dbReference type="InterPro" id="IPR026516">
    <property type="entry name" value="THAP1/10"/>
</dbReference>
<dbReference type="SMART" id="SM00980">
    <property type="entry name" value="THAP"/>
    <property type="match status" value="1"/>
</dbReference>
<evidence type="ECO:0000256" key="4">
    <source>
        <dbReference type="ARBA" id="ARBA00023125"/>
    </source>
</evidence>
<feature type="domain" description="THAP-type" evidence="7">
    <location>
        <begin position="1"/>
        <end position="80"/>
    </location>
</feature>